<keyword evidence="2" id="KW-1185">Reference proteome</keyword>
<organism evidence="2">
    <name type="scientific">Naegleria gruberi</name>
    <name type="common">Amoeba</name>
    <dbReference type="NCBI Taxonomy" id="5762"/>
    <lineage>
        <taxon>Eukaryota</taxon>
        <taxon>Discoba</taxon>
        <taxon>Heterolobosea</taxon>
        <taxon>Tetramitia</taxon>
        <taxon>Eutetramitia</taxon>
        <taxon>Vahlkampfiidae</taxon>
        <taxon>Naegleria</taxon>
    </lineage>
</organism>
<dbReference type="RefSeq" id="XP_002670232.1">
    <property type="nucleotide sequence ID" value="XM_002670186.1"/>
</dbReference>
<proteinExistence type="predicted"/>
<protein>
    <submittedName>
        <fullName evidence="1">Predicted protein</fullName>
    </submittedName>
</protein>
<gene>
    <name evidence="1" type="ORF">NAEGRDRAFT_53739</name>
</gene>
<accession>D2W0J4</accession>
<dbReference type="EMBL" id="GG738918">
    <property type="protein sequence ID" value="EFC37488.1"/>
    <property type="molecule type" value="Genomic_DNA"/>
</dbReference>
<reference evidence="1 2" key="1">
    <citation type="journal article" date="2010" name="Cell">
        <title>The genome of Naegleria gruberi illuminates early eukaryotic versatility.</title>
        <authorList>
            <person name="Fritz-Laylin L.K."/>
            <person name="Prochnik S.E."/>
            <person name="Ginger M.L."/>
            <person name="Dacks J.B."/>
            <person name="Carpenter M.L."/>
            <person name="Field M.C."/>
            <person name="Kuo A."/>
            <person name="Paredez A."/>
            <person name="Chapman J."/>
            <person name="Pham J."/>
            <person name="Shu S."/>
            <person name="Neupane R."/>
            <person name="Cipriano M."/>
            <person name="Mancuso J."/>
            <person name="Tu H."/>
            <person name="Salamov A."/>
            <person name="Lindquist E."/>
            <person name="Shapiro H."/>
            <person name="Lucas S."/>
            <person name="Grigoriev I.V."/>
            <person name="Cande W.Z."/>
            <person name="Fulton C."/>
            <person name="Rokhsar D.S."/>
            <person name="Dawson S.C."/>
        </authorList>
    </citation>
    <scope>NUCLEOTIDE SEQUENCE [LARGE SCALE GENOMIC DNA]</scope>
    <source>
        <strain evidence="1 2">NEG-M</strain>
    </source>
</reference>
<dbReference type="VEuPathDB" id="AmoebaDB:NAEGRDRAFT_53739"/>
<dbReference type="InParanoid" id="D2W0J4"/>
<dbReference type="KEGG" id="ngr:NAEGRDRAFT_53739"/>
<dbReference type="GeneID" id="8861139"/>
<dbReference type="AlphaFoldDB" id="D2W0J4"/>
<dbReference type="Proteomes" id="UP000006671">
    <property type="component" value="Unassembled WGS sequence"/>
</dbReference>
<name>D2W0J4_NAEGR</name>
<dbReference type="OrthoDB" id="10574535at2759"/>
<sequence length="900" mass="105183">MWNTDNDTTYCLSDNESKALMERIQFFITPNGGEDTFNIKLSPASPKYNHTRVKEAKTLIERSVVARMNPDSARNVTWRQNLCFTLPFGPISDLFFSQLTQSKPSSVKLTSKYYYMEGKSSKGLKLDTKVYVWDEDNMPSLKSEHWFLKKWNGKNDTFRARCIQFTLTYRPQLDIIRVEFKYTTQKWNNILQAWQDITYTFNQLLLMWLTNTRLGRSLLNQAINSVEDKHLKKHSQLGYTISKRAKTRISVVAMGTSWIRTGISIGKYIKFKKFIHPYDPKKAIPSGDDIKGFSGSIRTWLTKTAPFKIISDTTKSYYTISNGVAFLMDAVRVFVKENLIENASIFLKYSWDSRIAVQSTPTVLTVSLAGNNISIENCITLSAFKTNEKVALQHTGAWKCMQEMLRMSSMHFENKLYSVTHIVSPDLCALRASVNLHEVQQPVRKVWMYQQAALVLEMSFNGQDYSELLVNQQNSQLRDRLMYWRNQVSNSTFYSQLDCDTIIPIEVVDGIYRLKHLPSIPSCADDFLRHYWVDQQLFHLIINNLNTKFYATSGETLTTCPFCFYSWKMRKFYFKFQDLKIWQWKRTDDHWKNCIGYSLKNTGICIAHGLNRIMYTMLALTIGSNEDDMRYFAALFNTGSIDDRFLNKQLMKPYIRSDLLLYYDNIVWTNNGIKVKETNPQNQARNNGVGSTTVEFNQLLFKMTDKIVVTFDVWFPIMQKYFEERNRISSLSRISQCIAQMQQEQQIAERPKLDDNIKRLWRNFQDVWKLCYDDRDVWNAYKANDYILPKLILEIFHKSMYKNVGESANGIADYVHIICFHLIELFEKFGLAPWEYHNIDSEALHSHQKTTENATTLNGGCFHDETEDLLVMDLKKFFCRLGDDSFLCDIYDNNKAVSYR</sequence>
<evidence type="ECO:0000313" key="2">
    <source>
        <dbReference type="Proteomes" id="UP000006671"/>
    </source>
</evidence>
<evidence type="ECO:0000313" key="1">
    <source>
        <dbReference type="EMBL" id="EFC37488.1"/>
    </source>
</evidence>